<organism evidence="1 2">
    <name type="scientific">Gloeocapsopsis dulcis AAB1 = 1H9</name>
    <dbReference type="NCBI Taxonomy" id="1433147"/>
    <lineage>
        <taxon>Bacteria</taxon>
        <taxon>Bacillati</taxon>
        <taxon>Cyanobacteriota</taxon>
        <taxon>Cyanophyceae</taxon>
        <taxon>Oscillatoriophycideae</taxon>
        <taxon>Chroococcales</taxon>
        <taxon>Chroococcaceae</taxon>
        <taxon>Gloeocapsopsis</taxon>
        <taxon>Gloeocapsopsis dulcis</taxon>
    </lineage>
</organism>
<name>A0A6N8G3W7_9CHRO</name>
<accession>A0A6N8G3W7</accession>
<dbReference type="Proteomes" id="UP000441797">
    <property type="component" value="Unassembled WGS sequence"/>
</dbReference>
<comment type="caution">
    <text evidence="1">The sequence shown here is derived from an EMBL/GenBank/DDBJ whole genome shotgun (WGS) entry which is preliminary data.</text>
</comment>
<dbReference type="OrthoDB" id="4869430at2"/>
<protein>
    <submittedName>
        <fullName evidence="1">Uncharacterized protein</fullName>
    </submittedName>
</protein>
<gene>
    <name evidence="1" type="ORF">BWI75_20975</name>
</gene>
<dbReference type="RefSeq" id="WP_105222071.1">
    <property type="nucleotide sequence ID" value="NZ_CAWNSU010000125.1"/>
</dbReference>
<dbReference type="InterPro" id="IPR043856">
    <property type="entry name" value="DUF5818"/>
</dbReference>
<dbReference type="EMBL" id="NAPY01000046">
    <property type="protein sequence ID" value="MUL38726.1"/>
    <property type="molecule type" value="Genomic_DNA"/>
</dbReference>
<proteinExistence type="predicted"/>
<evidence type="ECO:0000313" key="2">
    <source>
        <dbReference type="Proteomes" id="UP000441797"/>
    </source>
</evidence>
<reference evidence="1 2" key="1">
    <citation type="journal article" date="2019" name="Front. Microbiol.">
        <title>Genomic Features for Desiccation Tolerance and Sugar Biosynthesis in the Extremophile Gloeocapsopsis sp. UTEX B3054.</title>
        <authorList>
            <person name="Urrejola C."/>
            <person name="Alcorta J."/>
            <person name="Salas L."/>
            <person name="Vasquez M."/>
            <person name="Polz M.F."/>
            <person name="Vicuna R."/>
            <person name="Diez B."/>
        </authorList>
    </citation>
    <scope>NUCLEOTIDE SEQUENCE [LARGE SCALE GENOMIC DNA]</scope>
    <source>
        <strain evidence="1 2">1H9</strain>
    </source>
</reference>
<dbReference type="AlphaFoldDB" id="A0A6N8G3W7"/>
<sequence>MSITVTGTIQRSDMGAGAWALSTDDGTTYEVHNAPQDLLQQGKKVKVTGQIREDVMTVAMIGPVLEVRSFEMMSE</sequence>
<evidence type="ECO:0000313" key="1">
    <source>
        <dbReference type="EMBL" id="MUL38726.1"/>
    </source>
</evidence>
<keyword evidence="2" id="KW-1185">Reference proteome</keyword>
<dbReference type="Pfam" id="PF19135">
    <property type="entry name" value="DUF5818"/>
    <property type="match status" value="1"/>
</dbReference>